<accession>A0A1N7J3A9</accession>
<name>A0A1N7J3A9_9BACI</name>
<evidence type="ECO:0000313" key="1">
    <source>
        <dbReference type="EMBL" id="SIS43727.1"/>
    </source>
</evidence>
<dbReference type="STRING" id="570947.SAMN05421687_103280"/>
<dbReference type="Proteomes" id="UP000187608">
    <property type="component" value="Unassembled WGS sequence"/>
</dbReference>
<reference evidence="2" key="1">
    <citation type="submission" date="2017-01" db="EMBL/GenBank/DDBJ databases">
        <authorList>
            <person name="Varghese N."/>
            <person name="Submissions S."/>
        </authorList>
    </citation>
    <scope>NUCLEOTIDE SEQUENCE [LARGE SCALE GENOMIC DNA]</scope>
    <source>
        <strain evidence="2">DSM 23127</strain>
    </source>
</reference>
<gene>
    <name evidence="1" type="ORF">SAMN05421687_103280</name>
</gene>
<dbReference type="AlphaFoldDB" id="A0A1N7J3A9"/>
<evidence type="ECO:0000313" key="2">
    <source>
        <dbReference type="Proteomes" id="UP000187608"/>
    </source>
</evidence>
<dbReference type="EMBL" id="FTOC01000003">
    <property type="protein sequence ID" value="SIS43727.1"/>
    <property type="molecule type" value="Genomic_DNA"/>
</dbReference>
<dbReference type="SUPFAM" id="SSF54637">
    <property type="entry name" value="Thioesterase/thiol ester dehydrase-isomerase"/>
    <property type="match status" value="1"/>
</dbReference>
<dbReference type="InterPro" id="IPR029069">
    <property type="entry name" value="HotDog_dom_sf"/>
</dbReference>
<keyword evidence="2" id="KW-1185">Reference proteome</keyword>
<protein>
    <recommendedName>
        <fullName evidence="3">MaoC like domain-containing protein</fullName>
    </recommendedName>
</protein>
<organism evidence="1 2">
    <name type="scientific">Salimicrobium flavidum</name>
    <dbReference type="NCBI Taxonomy" id="570947"/>
    <lineage>
        <taxon>Bacteria</taxon>
        <taxon>Bacillati</taxon>
        <taxon>Bacillota</taxon>
        <taxon>Bacilli</taxon>
        <taxon>Bacillales</taxon>
        <taxon>Bacillaceae</taxon>
        <taxon>Salimicrobium</taxon>
    </lineage>
</organism>
<sequence>MGSSIMKTEVTPVTLTKKMVEEFEAIIGPQHKLPPTFPMIFYRYIEIPWTSSTPPVLRKQYGTMTKELVVGETYRCQVVLEKERKKRDHTFYTQCLYVYDQNEEVCTNCVSVLVTNSPLQKKQ</sequence>
<evidence type="ECO:0008006" key="3">
    <source>
        <dbReference type="Google" id="ProtNLM"/>
    </source>
</evidence>
<proteinExistence type="predicted"/>